<keyword evidence="4 7" id="KW-0812">Transmembrane</keyword>
<dbReference type="InterPro" id="IPR037185">
    <property type="entry name" value="EmrE-like"/>
</dbReference>
<feature type="domain" description="EamA" evidence="8">
    <location>
        <begin position="11"/>
        <end position="149"/>
    </location>
</feature>
<feature type="transmembrane region" description="Helical" evidence="7">
    <location>
        <begin position="39"/>
        <end position="59"/>
    </location>
</feature>
<gene>
    <name evidence="9" type="ORF">LKD36_01570</name>
</gene>
<feature type="transmembrane region" description="Helical" evidence="7">
    <location>
        <begin position="131"/>
        <end position="151"/>
    </location>
</feature>
<feature type="transmembrane region" description="Helical" evidence="7">
    <location>
        <begin position="80"/>
        <end position="98"/>
    </location>
</feature>
<feature type="transmembrane region" description="Helical" evidence="7">
    <location>
        <begin position="191"/>
        <end position="209"/>
    </location>
</feature>
<proteinExistence type="inferred from homology"/>
<dbReference type="AlphaFoldDB" id="A0AAE3D8M1"/>
<comment type="caution">
    <text evidence="9">The sequence shown here is derived from an EMBL/GenBank/DDBJ whole genome shotgun (WGS) entry which is preliminary data.</text>
</comment>
<protein>
    <submittedName>
        <fullName evidence="9">DMT family transporter</fullName>
    </submittedName>
</protein>
<dbReference type="Proteomes" id="UP001198220">
    <property type="component" value="Unassembled WGS sequence"/>
</dbReference>
<feature type="transmembrane region" description="Helical" evidence="7">
    <location>
        <begin position="221"/>
        <end position="242"/>
    </location>
</feature>
<evidence type="ECO:0000256" key="4">
    <source>
        <dbReference type="ARBA" id="ARBA00022692"/>
    </source>
</evidence>
<keyword evidence="5 7" id="KW-1133">Transmembrane helix</keyword>
<dbReference type="EMBL" id="JAJEPS010000001">
    <property type="protein sequence ID" value="MCC2124863.1"/>
    <property type="molecule type" value="Genomic_DNA"/>
</dbReference>
<evidence type="ECO:0000259" key="8">
    <source>
        <dbReference type="Pfam" id="PF00892"/>
    </source>
</evidence>
<evidence type="ECO:0000256" key="5">
    <source>
        <dbReference type="ARBA" id="ARBA00022989"/>
    </source>
</evidence>
<feature type="transmembrane region" description="Helical" evidence="7">
    <location>
        <begin position="12"/>
        <end position="33"/>
    </location>
</feature>
<comment type="subcellular location">
    <subcellularLocation>
        <location evidence="1">Cell membrane</location>
        <topology evidence="1">Multi-pass membrane protein</topology>
    </subcellularLocation>
</comment>
<reference evidence="9 10" key="1">
    <citation type="submission" date="2021-10" db="EMBL/GenBank/DDBJ databases">
        <title>Anaerobic single-cell dispensing facilitates the cultivation of human gut bacteria.</title>
        <authorList>
            <person name="Afrizal A."/>
        </authorList>
    </citation>
    <scope>NUCLEOTIDE SEQUENCE [LARGE SCALE GENOMIC DNA]</scope>
    <source>
        <strain evidence="9 10">CLA-AA-H276</strain>
    </source>
</reference>
<feature type="transmembrane region" description="Helical" evidence="7">
    <location>
        <begin position="163"/>
        <end position="179"/>
    </location>
</feature>
<dbReference type="SUPFAM" id="SSF103481">
    <property type="entry name" value="Multidrug resistance efflux transporter EmrE"/>
    <property type="match status" value="2"/>
</dbReference>
<evidence type="ECO:0000256" key="7">
    <source>
        <dbReference type="SAM" id="Phobius"/>
    </source>
</evidence>
<feature type="transmembrane region" description="Helical" evidence="7">
    <location>
        <begin position="254"/>
        <end position="272"/>
    </location>
</feature>
<accession>A0AAE3D8M1</accession>
<sequence length="304" mass="33463">MNTGKNRKAQGVIMTLTGGILWGLCGSCGQFLFQYKEATSNWLVPIRLMGAGILILFLLAVKNKKEILAVWEEPWGRRDILIFSVFGMMLCQYAYFTTIQYSNAGTATVLQYTGPAMILVWLCIREQRKPKLYELVALVCAMTGTFILATHGNLEQLSIPAKALAWGMAAAMALVVYTLQPGRLMKEYSTLLTLGWGMFLGGGVLALFVKPWTVHPVIDGQTVLSMAVIILLGTIGAFWLYLSGVQMVGASNASMLASIEPVAATVISVVWLKVQFQIIDFIGFIFVLSTVFIISINEKKKENQ</sequence>
<organism evidence="9 10">
    <name type="scientific">Hominiventricola filiformis</name>
    <dbReference type="NCBI Taxonomy" id="2885352"/>
    <lineage>
        <taxon>Bacteria</taxon>
        <taxon>Bacillati</taxon>
        <taxon>Bacillota</taxon>
        <taxon>Clostridia</taxon>
        <taxon>Lachnospirales</taxon>
        <taxon>Lachnospiraceae</taxon>
        <taxon>Hominiventricola</taxon>
    </lineage>
</organism>
<evidence type="ECO:0000313" key="10">
    <source>
        <dbReference type="Proteomes" id="UP001198220"/>
    </source>
</evidence>
<feature type="domain" description="EamA" evidence="8">
    <location>
        <begin position="163"/>
        <end position="295"/>
    </location>
</feature>
<keyword evidence="6 7" id="KW-0472">Membrane</keyword>
<dbReference type="GO" id="GO:0005886">
    <property type="term" value="C:plasma membrane"/>
    <property type="evidence" value="ECO:0007669"/>
    <property type="project" value="UniProtKB-SubCell"/>
</dbReference>
<evidence type="ECO:0000313" key="9">
    <source>
        <dbReference type="EMBL" id="MCC2124863.1"/>
    </source>
</evidence>
<evidence type="ECO:0000256" key="1">
    <source>
        <dbReference type="ARBA" id="ARBA00004651"/>
    </source>
</evidence>
<dbReference type="InterPro" id="IPR050638">
    <property type="entry name" value="AA-Vitamin_Transporters"/>
</dbReference>
<comment type="similarity">
    <text evidence="2">Belongs to the EamA transporter family.</text>
</comment>
<feature type="transmembrane region" description="Helical" evidence="7">
    <location>
        <begin position="278"/>
        <end position="296"/>
    </location>
</feature>
<dbReference type="PANTHER" id="PTHR32322:SF18">
    <property type="entry name" value="S-ADENOSYLMETHIONINE_S-ADENOSYLHOMOCYSTEINE TRANSPORTER"/>
    <property type="match status" value="1"/>
</dbReference>
<keyword evidence="10" id="KW-1185">Reference proteome</keyword>
<name>A0AAE3D8M1_9FIRM</name>
<dbReference type="Pfam" id="PF00892">
    <property type="entry name" value="EamA"/>
    <property type="match status" value="2"/>
</dbReference>
<evidence type="ECO:0000256" key="2">
    <source>
        <dbReference type="ARBA" id="ARBA00007362"/>
    </source>
</evidence>
<keyword evidence="3" id="KW-1003">Cell membrane</keyword>
<dbReference type="RefSeq" id="WP_308458412.1">
    <property type="nucleotide sequence ID" value="NZ_JAJEPS010000001.1"/>
</dbReference>
<evidence type="ECO:0000256" key="3">
    <source>
        <dbReference type="ARBA" id="ARBA00022475"/>
    </source>
</evidence>
<dbReference type="InterPro" id="IPR000620">
    <property type="entry name" value="EamA_dom"/>
</dbReference>
<evidence type="ECO:0000256" key="6">
    <source>
        <dbReference type="ARBA" id="ARBA00023136"/>
    </source>
</evidence>
<feature type="transmembrane region" description="Helical" evidence="7">
    <location>
        <begin position="104"/>
        <end position="124"/>
    </location>
</feature>
<dbReference type="PANTHER" id="PTHR32322">
    <property type="entry name" value="INNER MEMBRANE TRANSPORTER"/>
    <property type="match status" value="1"/>
</dbReference>